<accession>A0ABV5UJL7</accession>
<comment type="caution">
    <text evidence="2">The sequence shown here is derived from an EMBL/GenBank/DDBJ whole genome shotgun (WGS) entry which is preliminary data.</text>
</comment>
<reference evidence="2 3" key="1">
    <citation type="submission" date="2024-09" db="EMBL/GenBank/DDBJ databases">
        <authorList>
            <person name="Sun Q."/>
            <person name="Mori K."/>
        </authorList>
    </citation>
    <scope>NUCLEOTIDE SEQUENCE [LARGE SCALE GENOMIC DNA]</scope>
    <source>
        <strain evidence="2 3">JCM 13519</strain>
    </source>
</reference>
<dbReference type="RefSeq" id="WP_345049749.1">
    <property type="nucleotide sequence ID" value="NZ_BAABED010000001.1"/>
</dbReference>
<dbReference type="InterPro" id="IPR007331">
    <property type="entry name" value="Htaa"/>
</dbReference>
<evidence type="ECO:0000313" key="3">
    <source>
        <dbReference type="Proteomes" id="UP001589536"/>
    </source>
</evidence>
<evidence type="ECO:0000259" key="1">
    <source>
        <dbReference type="Pfam" id="PF04213"/>
    </source>
</evidence>
<dbReference type="EMBL" id="JBHMBH010000006">
    <property type="protein sequence ID" value="MFB9712718.1"/>
    <property type="molecule type" value="Genomic_DNA"/>
</dbReference>
<evidence type="ECO:0000313" key="2">
    <source>
        <dbReference type="EMBL" id="MFB9712718.1"/>
    </source>
</evidence>
<gene>
    <name evidence="2" type="ORF">ACFFPI_00915</name>
</gene>
<organism evidence="2 3">
    <name type="scientific">Arthrobacter methylotrophus</name>
    <dbReference type="NCBI Taxonomy" id="121291"/>
    <lineage>
        <taxon>Bacteria</taxon>
        <taxon>Bacillati</taxon>
        <taxon>Actinomycetota</taxon>
        <taxon>Actinomycetes</taxon>
        <taxon>Micrococcales</taxon>
        <taxon>Micrococcaceae</taxon>
        <taxon>Arthrobacter</taxon>
    </lineage>
</organism>
<keyword evidence="3" id="KW-1185">Reference proteome</keyword>
<proteinExistence type="predicted"/>
<name>A0ABV5UJL7_9MICC</name>
<feature type="domain" description="Htaa" evidence="1">
    <location>
        <begin position="10"/>
        <end position="158"/>
    </location>
</feature>
<dbReference type="Proteomes" id="UP001589536">
    <property type="component" value="Unassembled WGS sequence"/>
</dbReference>
<protein>
    <submittedName>
        <fullName evidence="2">HtaA domain-containing protein</fullName>
    </submittedName>
</protein>
<dbReference type="Pfam" id="PF04213">
    <property type="entry name" value="HtaA"/>
    <property type="match status" value="1"/>
</dbReference>
<sequence length="163" mass="17367">MSDDKRTDGGILRWGIKKSLREYVAGPADGQFTVNGSVVPLDVESFGFPATASAYDISTGLGMLRFEGTVEFTGHHGMRVATVTDPWIQITPEGAVLSTVRWPGRAARIVLANLVLGQPTHENGRLAWHNVSATLSTEGGEIFGDVYAAGEALDPISIEVLAN</sequence>